<keyword evidence="3" id="KW-1185">Reference proteome</keyword>
<dbReference type="OrthoDB" id="3291462at2"/>
<sequence>MILALMHACSNALRPREAEPAASVPCLAFRVSGHAFAVRMTRLKEIVRCGIIAVPRDKPGCVRGFYRHNQHLFPVIDLARRYSGHDTDIHDRSCLLIVTLDEAKDALQVGILAEEVGGLHEFDADDIKPLPDEARRLMNVDVLDGLVKASREYLMILAAERLLSRDEQHELRAYLDELSSS</sequence>
<dbReference type="EMBL" id="BDOQ01000002">
    <property type="protein sequence ID" value="GBG12739.1"/>
    <property type="molecule type" value="Genomic_DNA"/>
</dbReference>
<dbReference type="SUPFAM" id="SSF50341">
    <property type="entry name" value="CheW-like"/>
    <property type="match status" value="1"/>
</dbReference>
<accession>A0A2R5F3V6</accession>
<dbReference type="GO" id="GO:0006935">
    <property type="term" value="P:chemotaxis"/>
    <property type="evidence" value="ECO:0007669"/>
    <property type="project" value="InterPro"/>
</dbReference>
<dbReference type="AlphaFoldDB" id="A0A2R5F3V6"/>
<evidence type="ECO:0000313" key="2">
    <source>
        <dbReference type="EMBL" id="GBG12739.1"/>
    </source>
</evidence>
<organism evidence="2 3">
    <name type="scientific">Novimethylophilus kurashikiensis</name>
    <dbReference type="NCBI Taxonomy" id="1825523"/>
    <lineage>
        <taxon>Bacteria</taxon>
        <taxon>Pseudomonadati</taxon>
        <taxon>Pseudomonadota</taxon>
        <taxon>Betaproteobacteria</taxon>
        <taxon>Nitrosomonadales</taxon>
        <taxon>Methylophilaceae</taxon>
        <taxon>Novimethylophilus</taxon>
    </lineage>
</organism>
<proteinExistence type="predicted"/>
<dbReference type="PANTHER" id="PTHR22617">
    <property type="entry name" value="CHEMOTAXIS SENSOR HISTIDINE KINASE-RELATED"/>
    <property type="match status" value="1"/>
</dbReference>
<dbReference type="Proteomes" id="UP000245081">
    <property type="component" value="Unassembled WGS sequence"/>
</dbReference>
<name>A0A2R5F3V6_9PROT</name>
<dbReference type="InterPro" id="IPR002545">
    <property type="entry name" value="CheW-lke_dom"/>
</dbReference>
<dbReference type="Gene3D" id="2.30.30.40">
    <property type="entry name" value="SH3 Domains"/>
    <property type="match status" value="1"/>
</dbReference>
<reference evidence="2 3" key="1">
    <citation type="journal article" date="2018" name="Environ. Microbiol.">
        <title>Isolation and genomic characterization of Novimethylophilus kurashikiensis gen. nov. sp. nov., a new lanthanide-dependent methylotrophic species of Methylophilaceae.</title>
        <authorList>
            <person name="Lv H."/>
            <person name="Sahin N."/>
            <person name="Tani A."/>
        </authorList>
    </citation>
    <scope>NUCLEOTIDE SEQUENCE [LARGE SCALE GENOMIC DNA]</scope>
    <source>
        <strain evidence="2 3">La2-4</strain>
    </source>
</reference>
<gene>
    <name evidence="2" type="primary">cheW</name>
    <name evidence="2" type="ORF">NMK_0271</name>
</gene>
<dbReference type="SMART" id="SM00260">
    <property type="entry name" value="CheW"/>
    <property type="match status" value="1"/>
</dbReference>
<dbReference type="PROSITE" id="PS50851">
    <property type="entry name" value="CHEW"/>
    <property type="match status" value="1"/>
</dbReference>
<dbReference type="RefSeq" id="WP_109013976.1">
    <property type="nucleotide sequence ID" value="NZ_BDOQ01000002.1"/>
</dbReference>
<dbReference type="PANTHER" id="PTHR22617:SF43">
    <property type="entry name" value="PROTEIN PILI"/>
    <property type="match status" value="1"/>
</dbReference>
<evidence type="ECO:0000259" key="1">
    <source>
        <dbReference type="PROSITE" id="PS50851"/>
    </source>
</evidence>
<dbReference type="GO" id="GO:0005829">
    <property type="term" value="C:cytosol"/>
    <property type="evidence" value="ECO:0007669"/>
    <property type="project" value="TreeGrafter"/>
</dbReference>
<comment type="caution">
    <text evidence="2">The sequence shown here is derived from an EMBL/GenBank/DDBJ whole genome shotgun (WGS) entry which is preliminary data.</text>
</comment>
<dbReference type="Pfam" id="PF01584">
    <property type="entry name" value="CheW"/>
    <property type="match status" value="1"/>
</dbReference>
<dbReference type="Gene3D" id="2.40.50.180">
    <property type="entry name" value="CheA-289, Domain 4"/>
    <property type="match status" value="1"/>
</dbReference>
<dbReference type="InterPro" id="IPR039315">
    <property type="entry name" value="CheW"/>
</dbReference>
<evidence type="ECO:0000313" key="3">
    <source>
        <dbReference type="Proteomes" id="UP000245081"/>
    </source>
</evidence>
<feature type="domain" description="CheW-like" evidence="1">
    <location>
        <begin position="23"/>
        <end position="168"/>
    </location>
</feature>
<protein>
    <submittedName>
        <fullName evidence="2">Purine-binding chemotaxis protein CheW</fullName>
    </submittedName>
</protein>
<dbReference type="InterPro" id="IPR036061">
    <property type="entry name" value="CheW-like_dom_sf"/>
</dbReference>
<dbReference type="GO" id="GO:0007165">
    <property type="term" value="P:signal transduction"/>
    <property type="evidence" value="ECO:0007669"/>
    <property type="project" value="InterPro"/>
</dbReference>